<organism evidence="2 3">
    <name type="scientific">Pedobacter lithocola</name>
    <dbReference type="NCBI Taxonomy" id="1908239"/>
    <lineage>
        <taxon>Bacteria</taxon>
        <taxon>Pseudomonadati</taxon>
        <taxon>Bacteroidota</taxon>
        <taxon>Sphingobacteriia</taxon>
        <taxon>Sphingobacteriales</taxon>
        <taxon>Sphingobacteriaceae</taxon>
        <taxon>Pedobacter</taxon>
    </lineage>
</organism>
<feature type="transmembrane region" description="Helical" evidence="1">
    <location>
        <begin position="400"/>
        <end position="420"/>
    </location>
</feature>
<sequence>MIEENTEVFVVKTALIFWQNLIFLITFFIIEFGLMTTFHPKNIGYILLIFAGALAAGYALSGIAKSKAKIYFKDGKIVIEQDNSFIKRGVDMTFDLNDLRGFEVGEVNTRYDTSLILYKKDFSTYRYLLANTKESGKLKNFLAQHLPLITAKSNPKFNSFKKAFWFALINILILFLFTTLVFSVISLFNNSNNFLLALTIGLLIALLFWHFVTKKSLKRNYFRLSSTSILILLFPVIAVILLFPTIKCLNELTNKPQSILYPKEVFLHKNEKFFYIKNIQGSLDNIIASYKVGTNSRKSSVFPVAHYIETRAIDLNNNFDNVWLRKESEQKISKSISTEGRTFLITEFQQKAQKDFEHMLKNKASFYRVILIRMDNTPLAILEPYYTSLRSYKIDVQKQLVYFIGGILLLLGIGSCIIAFHR</sequence>
<feature type="transmembrane region" description="Helical" evidence="1">
    <location>
        <begin position="194"/>
        <end position="212"/>
    </location>
</feature>
<feature type="transmembrane region" description="Helical" evidence="1">
    <location>
        <begin position="42"/>
        <end position="63"/>
    </location>
</feature>
<feature type="transmembrane region" description="Helical" evidence="1">
    <location>
        <begin position="9"/>
        <end position="30"/>
    </location>
</feature>
<proteinExistence type="predicted"/>
<feature type="transmembrane region" description="Helical" evidence="1">
    <location>
        <begin position="224"/>
        <end position="246"/>
    </location>
</feature>
<evidence type="ECO:0008006" key="4">
    <source>
        <dbReference type="Google" id="ProtNLM"/>
    </source>
</evidence>
<evidence type="ECO:0000256" key="1">
    <source>
        <dbReference type="SAM" id="Phobius"/>
    </source>
</evidence>
<dbReference type="Proteomes" id="UP001595789">
    <property type="component" value="Unassembled WGS sequence"/>
</dbReference>
<keyword evidence="3" id="KW-1185">Reference proteome</keyword>
<name>A0ABV8PDC5_9SPHI</name>
<evidence type="ECO:0000313" key="2">
    <source>
        <dbReference type="EMBL" id="MFC4213300.1"/>
    </source>
</evidence>
<protein>
    <recommendedName>
        <fullName evidence="4">PH domain-containing protein</fullName>
    </recommendedName>
</protein>
<keyword evidence="1" id="KW-0812">Transmembrane</keyword>
<dbReference type="EMBL" id="JBHSBW010000016">
    <property type="protein sequence ID" value="MFC4213300.1"/>
    <property type="molecule type" value="Genomic_DNA"/>
</dbReference>
<accession>A0ABV8PDC5</accession>
<comment type="caution">
    <text evidence="2">The sequence shown here is derived from an EMBL/GenBank/DDBJ whole genome shotgun (WGS) entry which is preliminary data.</text>
</comment>
<keyword evidence="1" id="KW-0472">Membrane</keyword>
<reference evidence="3" key="1">
    <citation type="journal article" date="2019" name="Int. J. Syst. Evol. Microbiol.">
        <title>The Global Catalogue of Microorganisms (GCM) 10K type strain sequencing project: providing services to taxonomists for standard genome sequencing and annotation.</title>
        <authorList>
            <consortium name="The Broad Institute Genomics Platform"/>
            <consortium name="The Broad Institute Genome Sequencing Center for Infectious Disease"/>
            <person name="Wu L."/>
            <person name="Ma J."/>
        </authorList>
    </citation>
    <scope>NUCLEOTIDE SEQUENCE [LARGE SCALE GENOMIC DNA]</scope>
    <source>
        <strain evidence="3">CCM 8691</strain>
    </source>
</reference>
<dbReference type="RefSeq" id="WP_378988394.1">
    <property type="nucleotide sequence ID" value="NZ_JBHSBW010000016.1"/>
</dbReference>
<evidence type="ECO:0000313" key="3">
    <source>
        <dbReference type="Proteomes" id="UP001595789"/>
    </source>
</evidence>
<feature type="transmembrane region" description="Helical" evidence="1">
    <location>
        <begin position="163"/>
        <end position="188"/>
    </location>
</feature>
<gene>
    <name evidence="2" type="ORF">ACFOWA_19050</name>
</gene>
<keyword evidence="1" id="KW-1133">Transmembrane helix</keyword>